<evidence type="ECO:0000256" key="10">
    <source>
        <dbReference type="ARBA" id="ARBA00022989"/>
    </source>
</evidence>
<evidence type="ECO:0000259" key="14">
    <source>
        <dbReference type="Pfam" id="PF02163"/>
    </source>
</evidence>
<feature type="transmembrane region" description="Helical" evidence="13">
    <location>
        <begin position="123"/>
        <end position="148"/>
    </location>
</feature>
<name>A0A8J8BEY1_9ACTN</name>
<reference evidence="15" key="1">
    <citation type="submission" date="2021-04" db="EMBL/GenBank/DDBJ databases">
        <title>Genome based classification of Actinospica acidithermotolerans sp. nov., an actinobacterium isolated from an Indonesian hot spring.</title>
        <authorList>
            <person name="Kusuma A.B."/>
            <person name="Putra K.E."/>
            <person name="Nafisah S."/>
            <person name="Loh J."/>
            <person name="Nouioui I."/>
            <person name="Goodfellow M."/>
        </authorList>
    </citation>
    <scope>NUCLEOTIDE SEQUENCE</scope>
    <source>
        <strain evidence="15">DSM 45618</strain>
    </source>
</reference>
<dbReference type="GO" id="GO:0046872">
    <property type="term" value="F:metal ion binding"/>
    <property type="evidence" value="ECO:0007669"/>
    <property type="project" value="UniProtKB-KW"/>
</dbReference>
<protein>
    <submittedName>
        <fullName evidence="15">Site-2 protease family protein</fullName>
    </submittedName>
</protein>
<proteinExistence type="inferred from homology"/>
<evidence type="ECO:0000256" key="8">
    <source>
        <dbReference type="ARBA" id="ARBA00022801"/>
    </source>
</evidence>
<evidence type="ECO:0000256" key="13">
    <source>
        <dbReference type="SAM" id="Phobius"/>
    </source>
</evidence>
<accession>A0A8J8BEY1</accession>
<evidence type="ECO:0000256" key="1">
    <source>
        <dbReference type="ARBA" id="ARBA00001947"/>
    </source>
</evidence>
<keyword evidence="16" id="KW-1185">Reference proteome</keyword>
<evidence type="ECO:0000313" key="16">
    <source>
        <dbReference type="Proteomes" id="UP000677913"/>
    </source>
</evidence>
<dbReference type="InterPro" id="IPR052348">
    <property type="entry name" value="Metallopeptidase_M50B"/>
</dbReference>
<dbReference type="Proteomes" id="UP000677913">
    <property type="component" value="Unassembled WGS sequence"/>
</dbReference>
<dbReference type="PANTHER" id="PTHR35864">
    <property type="entry name" value="ZINC METALLOPROTEASE MJ0611-RELATED"/>
    <property type="match status" value="1"/>
</dbReference>
<keyword evidence="12 13" id="KW-0472">Membrane</keyword>
<dbReference type="Pfam" id="PF02163">
    <property type="entry name" value="Peptidase_M50"/>
    <property type="match status" value="1"/>
</dbReference>
<evidence type="ECO:0000256" key="9">
    <source>
        <dbReference type="ARBA" id="ARBA00022833"/>
    </source>
</evidence>
<feature type="transmembrane region" description="Helical" evidence="13">
    <location>
        <begin position="160"/>
        <end position="185"/>
    </location>
</feature>
<organism evidence="15 16">
    <name type="scientific">Actinocrinis puniceicyclus</name>
    <dbReference type="NCBI Taxonomy" id="977794"/>
    <lineage>
        <taxon>Bacteria</taxon>
        <taxon>Bacillati</taxon>
        <taxon>Actinomycetota</taxon>
        <taxon>Actinomycetes</taxon>
        <taxon>Catenulisporales</taxon>
        <taxon>Actinospicaceae</taxon>
        <taxon>Actinocrinis</taxon>
    </lineage>
</organism>
<evidence type="ECO:0000313" key="15">
    <source>
        <dbReference type="EMBL" id="MBS2964209.1"/>
    </source>
</evidence>
<keyword evidence="9" id="KW-0862">Zinc</keyword>
<dbReference type="InterPro" id="IPR044537">
    <property type="entry name" value="Rip2-like"/>
</dbReference>
<dbReference type="EMBL" id="JAGSXH010000044">
    <property type="protein sequence ID" value="MBS2964209.1"/>
    <property type="molecule type" value="Genomic_DNA"/>
</dbReference>
<evidence type="ECO:0000256" key="12">
    <source>
        <dbReference type="ARBA" id="ARBA00023136"/>
    </source>
</evidence>
<dbReference type="AlphaFoldDB" id="A0A8J8BEY1"/>
<keyword evidence="7" id="KW-0479">Metal-binding</keyword>
<evidence type="ECO:0000256" key="7">
    <source>
        <dbReference type="ARBA" id="ARBA00022723"/>
    </source>
</evidence>
<evidence type="ECO:0000256" key="11">
    <source>
        <dbReference type="ARBA" id="ARBA00023049"/>
    </source>
</evidence>
<evidence type="ECO:0000256" key="6">
    <source>
        <dbReference type="ARBA" id="ARBA00022692"/>
    </source>
</evidence>
<keyword evidence="8" id="KW-0378">Hydrolase</keyword>
<keyword evidence="6 13" id="KW-0812">Transmembrane</keyword>
<keyword evidence="4" id="KW-1003">Cell membrane</keyword>
<dbReference type="GO" id="GO:0008237">
    <property type="term" value="F:metallopeptidase activity"/>
    <property type="evidence" value="ECO:0007669"/>
    <property type="project" value="UniProtKB-KW"/>
</dbReference>
<comment type="cofactor">
    <cofactor evidence="1">
        <name>Zn(2+)</name>
        <dbReference type="ChEBI" id="CHEBI:29105"/>
    </cofactor>
</comment>
<evidence type="ECO:0000256" key="3">
    <source>
        <dbReference type="ARBA" id="ARBA00007931"/>
    </source>
</evidence>
<evidence type="ECO:0000256" key="2">
    <source>
        <dbReference type="ARBA" id="ARBA00004651"/>
    </source>
</evidence>
<dbReference type="RefSeq" id="WP_211468572.1">
    <property type="nucleotide sequence ID" value="NZ_JAGSXH010000044.1"/>
</dbReference>
<gene>
    <name evidence="15" type="ORF">KGA66_14210</name>
</gene>
<comment type="caution">
    <text evidence="15">The sequence shown here is derived from an EMBL/GenBank/DDBJ whole genome shotgun (WGS) entry which is preliminary data.</text>
</comment>
<comment type="subcellular location">
    <subcellularLocation>
        <location evidence="2">Cell membrane</location>
        <topology evidence="2">Multi-pass membrane protein</topology>
    </subcellularLocation>
</comment>
<evidence type="ECO:0000256" key="5">
    <source>
        <dbReference type="ARBA" id="ARBA00022670"/>
    </source>
</evidence>
<keyword evidence="10 13" id="KW-1133">Transmembrane helix</keyword>
<feature type="transmembrane region" description="Helical" evidence="13">
    <location>
        <begin position="28"/>
        <end position="44"/>
    </location>
</feature>
<sequence>MSSVFLAIVAVTVTGAVASWTGYGDAKFAVFVFVFGAYFVVLCLHEFGHAYAAHLAGDSGVAARGYLDLNPLRYLNPVLSLLLPAIYLALGGLPLPGGAVLVDRTVARKRWQAAMISASGPLFNIQFAVIAMVAIALAAPTVGAPFIVGGSAIFGPHQVFWQGVSFFAYIQVAVALLNLIPVPGLDGFGIIEPYLRPETRRGLEPIRPYGILLVLLLLVAFPPVRDGFSHAVESIMSTFGQPYYGPGQGRDAFMFWQH</sequence>
<feature type="domain" description="Peptidase M50" evidence="14">
    <location>
        <begin position="94"/>
        <end position="196"/>
    </location>
</feature>
<dbReference type="CDD" id="cd06158">
    <property type="entry name" value="S2P-M50_like_1"/>
    <property type="match status" value="1"/>
</dbReference>
<keyword evidence="11" id="KW-0482">Metalloprotease</keyword>
<feature type="transmembrane region" description="Helical" evidence="13">
    <location>
        <begin position="79"/>
        <end position="102"/>
    </location>
</feature>
<comment type="similarity">
    <text evidence="3">Belongs to the peptidase M50B family.</text>
</comment>
<keyword evidence="5 15" id="KW-0645">Protease</keyword>
<dbReference type="PANTHER" id="PTHR35864:SF1">
    <property type="entry name" value="ZINC METALLOPROTEASE YWHC-RELATED"/>
    <property type="match status" value="1"/>
</dbReference>
<evidence type="ECO:0000256" key="4">
    <source>
        <dbReference type="ARBA" id="ARBA00022475"/>
    </source>
</evidence>
<dbReference type="GO" id="GO:0006508">
    <property type="term" value="P:proteolysis"/>
    <property type="evidence" value="ECO:0007669"/>
    <property type="project" value="UniProtKB-KW"/>
</dbReference>
<dbReference type="InterPro" id="IPR008915">
    <property type="entry name" value="Peptidase_M50"/>
</dbReference>
<dbReference type="GO" id="GO:0005886">
    <property type="term" value="C:plasma membrane"/>
    <property type="evidence" value="ECO:0007669"/>
    <property type="project" value="UniProtKB-SubCell"/>
</dbReference>
<feature type="transmembrane region" description="Helical" evidence="13">
    <location>
        <begin position="206"/>
        <end position="224"/>
    </location>
</feature>